<evidence type="ECO:0000313" key="1">
    <source>
        <dbReference type="EMBL" id="QJC27287.1"/>
    </source>
</evidence>
<accession>A0A858PXI0</accession>
<keyword evidence="2" id="KW-1185">Reference proteome</keyword>
<gene>
    <name evidence="1" type="ORF">ANPL_00870</name>
</gene>
<proteinExistence type="predicted"/>
<dbReference type="Proteomes" id="UP000500930">
    <property type="component" value="Chromosome"/>
</dbReference>
<dbReference type="EMBL" id="CP046391">
    <property type="protein sequence ID" value="QJC27287.1"/>
    <property type="molecule type" value="Genomic_DNA"/>
</dbReference>
<protein>
    <submittedName>
        <fullName evidence="1">Uncharacterized protein</fullName>
    </submittedName>
</protein>
<name>A0A858PXI0_9RICK</name>
<reference evidence="1 2" key="1">
    <citation type="journal article" date="2020" name="Pathogens">
        <title>First Whole Genome Sequence of Anaplasma platys, an Obligate Intracellular Rickettsial Pathogen of Dogs.</title>
        <authorList>
            <person name="Llanes A."/>
            <person name="Rajeev S."/>
        </authorList>
    </citation>
    <scope>NUCLEOTIDE SEQUENCE [LARGE SCALE GENOMIC DNA]</scope>
    <source>
        <strain evidence="1 2">S3</strain>
    </source>
</reference>
<organism evidence="1 2">
    <name type="scientific">Anaplasma platys</name>
    <dbReference type="NCBI Taxonomy" id="949"/>
    <lineage>
        <taxon>Bacteria</taxon>
        <taxon>Pseudomonadati</taxon>
        <taxon>Pseudomonadota</taxon>
        <taxon>Alphaproteobacteria</taxon>
        <taxon>Rickettsiales</taxon>
        <taxon>Anaplasmataceae</taxon>
        <taxon>Anaplasma</taxon>
    </lineage>
</organism>
<evidence type="ECO:0000313" key="2">
    <source>
        <dbReference type="Proteomes" id="UP000500930"/>
    </source>
</evidence>
<dbReference type="AlphaFoldDB" id="A0A858PXI0"/>
<dbReference type="KEGG" id="aplt:ANPL_00870"/>
<sequence>MRNLNLRITHPCFKTTQSKMCSPHYCVNLNRRHKRPQRGTNILRGKRTHSIVIITNTVPLSQHQSPFMKNNYASLTAQSWIDAPALQVYSTPSHLNLTRCQLLSNHWQFDGTRNERVQMSVTSSPVFGARSIKLTGYLLFDSLQPAGQGAWLSIA</sequence>